<evidence type="ECO:0000313" key="3">
    <source>
        <dbReference type="Proteomes" id="UP000295257"/>
    </source>
</evidence>
<organism evidence="2 3">
    <name type="scientific">Companilactobacillus farciminis</name>
    <dbReference type="NCBI Taxonomy" id="1612"/>
    <lineage>
        <taxon>Bacteria</taxon>
        <taxon>Bacillati</taxon>
        <taxon>Bacillota</taxon>
        <taxon>Bacilli</taxon>
        <taxon>Lactobacillales</taxon>
        <taxon>Lactobacillaceae</taxon>
        <taxon>Companilactobacillus</taxon>
    </lineage>
</organism>
<gene>
    <name evidence="2" type="ORF">C5L30_001695</name>
</gene>
<dbReference type="Proteomes" id="UP000295257">
    <property type="component" value="Unassembled WGS sequence"/>
</dbReference>
<evidence type="ECO:0000256" key="1">
    <source>
        <dbReference type="SAM" id="MobiDB-lite"/>
    </source>
</evidence>
<accession>A0A4V3A2Q9</accession>
<name>A0A4V3A2Q9_9LACO</name>
<feature type="compositionally biased region" description="Basic and acidic residues" evidence="1">
    <location>
        <begin position="31"/>
        <end position="44"/>
    </location>
</feature>
<evidence type="ECO:0000313" key="2">
    <source>
        <dbReference type="EMBL" id="TDG69964.1"/>
    </source>
</evidence>
<reference evidence="2 3" key="1">
    <citation type="journal article" date="2019" name="Appl. Microbiol. Biotechnol.">
        <title>Uncovering carbohydrate metabolism through a genotype-phenotype association study of 56 lactic acid bacteria genomes.</title>
        <authorList>
            <person name="Buron-Moles G."/>
            <person name="Chailyan A."/>
            <person name="Dolejs I."/>
            <person name="Forster J."/>
            <person name="Miks M.H."/>
        </authorList>
    </citation>
    <scope>NUCLEOTIDE SEQUENCE [LARGE SCALE GENOMIC DNA]</scope>
    <source>
        <strain evidence="2 3">ATCC 29644</strain>
    </source>
</reference>
<dbReference type="AlphaFoldDB" id="A0A4V3A2Q9"/>
<protein>
    <submittedName>
        <fullName evidence="2">Uncharacterized protein</fullName>
    </submittedName>
</protein>
<dbReference type="EMBL" id="PUFN01000028">
    <property type="protein sequence ID" value="TDG69964.1"/>
    <property type="molecule type" value="Genomic_DNA"/>
</dbReference>
<keyword evidence="3" id="KW-1185">Reference proteome</keyword>
<proteinExistence type="predicted"/>
<sequence>MDKDEKKTPVFETFGSDESAVCGPEGCNIQAHRDKEKNQDKKTK</sequence>
<dbReference type="RefSeq" id="WP_010018003.1">
    <property type="nucleotide sequence ID" value="NZ_CP162899.1"/>
</dbReference>
<comment type="caution">
    <text evidence="2">The sequence shown here is derived from an EMBL/GenBank/DDBJ whole genome shotgun (WGS) entry which is preliminary data.</text>
</comment>
<feature type="region of interest" description="Disordered" evidence="1">
    <location>
        <begin position="1"/>
        <end position="44"/>
    </location>
</feature>